<accession>A0A3N5Y0A7</accession>
<dbReference type="SUPFAM" id="SSF50346">
    <property type="entry name" value="PRC-barrel domain"/>
    <property type="match status" value="2"/>
</dbReference>
<keyword evidence="3" id="KW-1185">Reference proteome</keyword>
<dbReference type="EMBL" id="RPOK01000002">
    <property type="protein sequence ID" value="RPJ67067.1"/>
    <property type="molecule type" value="Genomic_DNA"/>
</dbReference>
<evidence type="ECO:0000259" key="1">
    <source>
        <dbReference type="Pfam" id="PF05239"/>
    </source>
</evidence>
<evidence type="ECO:0000313" key="3">
    <source>
        <dbReference type="Proteomes" id="UP000275281"/>
    </source>
</evidence>
<dbReference type="InterPro" id="IPR027275">
    <property type="entry name" value="PRC-brl_dom"/>
</dbReference>
<proteinExistence type="predicted"/>
<comment type="caution">
    <text evidence="2">The sequence shown here is derived from an EMBL/GenBank/DDBJ whole genome shotgun (WGS) entry which is preliminary data.</text>
</comment>
<dbReference type="RefSeq" id="WP_124026972.1">
    <property type="nucleotide sequence ID" value="NZ_JBHRSN010000015.1"/>
</dbReference>
<organism evidence="2 3">
    <name type="scientific">Alteromonas sediminis</name>
    <dbReference type="NCBI Taxonomy" id="2259342"/>
    <lineage>
        <taxon>Bacteria</taxon>
        <taxon>Pseudomonadati</taxon>
        <taxon>Pseudomonadota</taxon>
        <taxon>Gammaproteobacteria</taxon>
        <taxon>Alteromonadales</taxon>
        <taxon>Alteromonadaceae</taxon>
        <taxon>Alteromonas/Salinimonas group</taxon>
        <taxon>Alteromonas</taxon>
    </lineage>
</organism>
<dbReference type="Gene3D" id="2.30.30.240">
    <property type="entry name" value="PRC-barrel domain"/>
    <property type="match status" value="1"/>
</dbReference>
<feature type="domain" description="PRC-barrel" evidence="1">
    <location>
        <begin position="146"/>
        <end position="203"/>
    </location>
</feature>
<dbReference type="GO" id="GO:0019684">
    <property type="term" value="P:photosynthesis, light reaction"/>
    <property type="evidence" value="ECO:0007669"/>
    <property type="project" value="InterPro"/>
</dbReference>
<name>A0A3N5Y0A7_9ALTE</name>
<dbReference type="Gene3D" id="3.90.50.10">
    <property type="entry name" value="Photosynthetic Reaction Center, subunit H, domain 2"/>
    <property type="match status" value="1"/>
</dbReference>
<dbReference type="InterPro" id="IPR014747">
    <property type="entry name" value="Bac_photo_RC_H_C"/>
</dbReference>
<dbReference type="InterPro" id="IPR011033">
    <property type="entry name" value="PRC_barrel-like_sf"/>
</dbReference>
<dbReference type="Pfam" id="PF05239">
    <property type="entry name" value="PRC"/>
    <property type="match status" value="1"/>
</dbReference>
<reference evidence="2 3" key="1">
    <citation type="submission" date="2018-11" db="EMBL/GenBank/DDBJ databases">
        <authorList>
            <person name="Ye M.-Q."/>
            <person name="Du Z.-J."/>
        </authorList>
    </citation>
    <scope>NUCLEOTIDE SEQUENCE [LARGE SCALE GENOMIC DNA]</scope>
    <source>
        <strain evidence="2 3">U0105</strain>
    </source>
</reference>
<protein>
    <submittedName>
        <fullName evidence="2">PRC-barrel domain containing protein</fullName>
    </submittedName>
</protein>
<dbReference type="GO" id="GO:0030077">
    <property type="term" value="C:plasma membrane light-harvesting complex"/>
    <property type="evidence" value="ECO:0007669"/>
    <property type="project" value="InterPro"/>
</dbReference>
<dbReference type="AlphaFoldDB" id="A0A3N5Y0A7"/>
<dbReference type="Proteomes" id="UP000275281">
    <property type="component" value="Unassembled WGS sequence"/>
</dbReference>
<evidence type="ECO:0000313" key="2">
    <source>
        <dbReference type="EMBL" id="RPJ67067.1"/>
    </source>
</evidence>
<sequence length="216" mass="24624">MLSFVNLQSYSLHATNGNLGHIKDCLFDDQDFVIRYFLVDTSNWIPLSQKVLISPISIKDIDEDEKAIDLTLSRELVKESPSIEEHKPVSRDYEELLFQFFGYGYYWIGPGAWGDFAHPTELVDHPVDDETESEAQSGIVNHIRSCKEIIGYDAVADGKVIGQIRDFIFDKRTWAIRELIISQSQWVGSGDEQHIDVQDCKSIDWPSHCVEISSQA</sequence>
<gene>
    <name evidence="2" type="ORF">DRW07_05865</name>
</gene>
<dbReference type="OrthoDB" id="9793882at2"/>